<dbReference type="Pfam" id="PF01565">
    <property type="entry name" value="FAD_binding_4"/>
    <property type="match status" value="1"/>
</dbReference>
<keyword evidence="12" id="KW-1185">Reference proteome</keyword>
<dbReference type="Gene3D" id="3.30.465.10">
    <property type="match status" value="2"/>
</dbReference>
<keyword evidence="4 9" id="KW-0732">Signal</keyword>
<feature type="signal peptide" evidence="9">
    <location>
        <begin position="1"/>
        <end position="18"/>
    </location>
</feature>
<dbReference type="PROSITE" id="PS51387">
    <property type="entry name" value="FAD_PCMH"/>
    <property type="match status" value="1"/>
</dbReference>
<dbReference type="EMBL" id="JBBPBM010000028">
    <property type="protein sequence ID" value="KAK8537123.1"/>
    <property type="molecule type" value="Genomic_DNA"/>
</dbReference>
<dbReference type="InterPro" id="IPR036318">
    <property type="entry name" value="FAD-bd_PCMH-like_sf"/>
</dbReference>
<evidence type="ECO:0000256" key="7">
    <source>
        <dbReference type="ARBA" id="ARBA00023002"/>
    </source>
</evidence>
<organism evidence="11 12">
    <name type="scientific">Hibiscus sabdariffa</name>
    <name type="common">roselle</name>
    <dbReference type="NCBI Taxonomy" id="183260"/>
    <lineage>
        <taxon>Eukaryota</taxon>
        <taxon>Viridiplantae</taxon>
        <taxon>Streptophyta</taxon>
        <taxon>Embryophyta</taxon>
        <taxon>Tracheophyta</taxon>
        <taxon>Spermatophyta</taxon>
        <taxon>Magnoliopsida</taxon>
        <taxon>eudicotyledons</taxon>
        <taxon>Gunneridae</taxon>
        <taxon>Pentapetalae</taxon>
        <taxon>rosids</taxon>
        <taxon>malvids</taxon>
        <taxon>Malvales</taxon>
        <taxon>Malvaceae</taxon>
        <taxon>Malvoideae</taxon>
        <taxon>Hibiscus</taxon>
    </lineage>
</organism>
<dbReference type="InterPro" id="IPR012951">
    <property type="entry name" value="BBE"/>
</dbReference>
<keyword evidence="3" id="KW-0285">Flavoprotein</keyword>
<evidence type="ECO:0000256" key="8">
    <source>
        <dbReference type="ARBA" id="ARBA00023180"/>
    </source>
</evidence>
<evidence type="ECO:0000313" key="11">
    <source>
        <dbReference type="EMBL" id="KAK8537123.1"/>
    </source>
</evidence>
<evidence type="ECO:0000313" key="12">
    <source>
        <dbReference type="Proteomes" id="UP001472677"/>
    </source>
</evidence>
<dbReference type="InterPro" id="IPR016167">
    <property type="entry name" value="FAD-bd_PCMH_sub1"/>
</dbReference>
<name>A0ABR2DDW8_9ROSI</name>
<evidence type="ECO:0000256" key="6">
    <source>
        <dbReference type="ARBA" id="ARBA00022827"/>
    </source>
</evidence>
<dbReference type="Proteomes" id="UP001472677">
    <property type="component" value="Unassembled WGS sequence"/>
</dbReference>
<dbReference type="PANTHER" id="PTHR32448">
    <property type="entry name" value="OS08G0158400 PROTEIN"/>
    <property type="match status" value="1"/>
</dbReference>
<dbReference type="InterPro" id="IPR016169">
    <property type="entry name" value="FAD-bd_PCMH_sub2"/>
</dbReference>
<keyword evidence="6" id="KW-0274">FAD</keyword>
<keyword evidence="5" id="KW-0547">Nucleotide-binding</keyword>
<comment type="cofactor">
    <cofactor evidence="1">
        <name>FAD</name>
        <dbReference type="ChEBI" id="CHEBI:57692"/>
    </cofactor>
</comment>
<proteinExistence type="inferred from homology"/>
<feature type="chain" id="PRO_5045870125" description="FAD-binding PCMH-type domain-containing protein" evidence="9">
    <location>
        <begin position="19"/>
        <end position="463"/>
    </location>
</feature>
<evidence type="ECO:0000256" key="9">
    <source>
        <dbReference type="SAM" id="SignalP"/>
    </source>
</evidence>
<keyword evidence="8" id="KW-0325">Glycoprotein</keyword>
<keyword evidence="7" id="KW-0560">Oxidoreductase</keyword>
<accession>A0ABR2DDW8</accession>
<evidence type="ECO:0000256" key="5">
    <source>
        <dbReference type="ARBA" id="ARBA00022741"/>
    </source>
</evidence>
<evidence type="ECO:0000256" key="3">
    <source>
        <dbReference type="ARBA" id="ARBA00022630"/>
    </source>
</evidence>
<gene>
    <name evidence="11" type="ORF">V6N12_043298</name>
</gene>
<dbReference type="Gene3D" id="3.30.43.10">
    <property type="entry name" value="Uridine Diphospho-n-acetylenolpyruvylglucosamine Reductase, domain 2"/>
    <property type="match status" value="1"/>
</dbReference>
<evidence type="ECO:0000256" key="4">
    <source>
        <dbReference type="ARBA" id="ARBA00022729"/>
    </source>
</evidence>
<dbReference type="InterPro" id="IPR006094">
    <property type="entry name" value="Oxid_FAD_bind_N"/>
</dbReference>
<evidence type="ECO:0000256" key="2">
    <source>
        <dbReference type="ARBA" id="ARBA00005466"/>
    </source>
</evidence>
<dbReference type="InterPro" id="IPR016166">
    <property type="entry name" value="FAD-bd_PCMH"/>
</dbReference>
<dbReference type="Pfam" id="PF08031">
    <property type="entry name" value="BBE"/>
    <property type="match status" value="1"/>
</dbReference>
<feature type="domain" description="FAD-binding PCMH-type" evidence="10">
    <location>
        <begin position="68"/>
        <end position="249"/>
    </location>
</feature>
<sequence>MFQFLLVLFSLSWKITTSAHLAEEYLHCLSLCLGNSSSVANLVYTQHNSSYSSVLKSSAQNFRFRTPSTPKPLAVLTPLHPSHIQATVYCCRKLGLQVRTRSEGHDYEGLSYRTAYKVPFVVIDLVNLRSVQVNVEKATAWIESGATIGELYYEILLKSRTLTFPAGIGHTVGLGGHLSGGGSGSLHRTYGLAVDDYIAHKLPREIHTSIAISRVNSSEDVRAALGSVFLGSIDELLPVMEEKFPQLGLVKENCFEMSWAETNLYIERFPIGVPLETLLDRSSKTPLSKLFFKAKSDFVKQPIPETAFEGLWGKFHEEEAKSAVMEFVAFGGKMDEIPEIETPFTHRAGNLYSIMYLVNWKEEENINSEKFIDWTRRVYNYMTPFVSKSPREAYINYRDLEIGTNKISNDKGSCAQARIWGPKYFKNNFNRLVHVKTKVDPENFFRNEQSIPPLPCLLKKGAN</sequence>
<dbReference type="SUPFAM" id="SSF56176">
    <property type="entry name" value="FAD-binding/transporter-associated domain-like"/>
    <property type="match status" value="1"/>
</dbReference>
<evidence type="ECO:0000256" key="1">
    <source>
        <dbReference type="ARBA" id="ARBA00001974"/>
    </source>
</evidence>
<reference evidence="11 12" key="1">
    <citation type="journal article" date="2024" name="G3 (Bethesda)">
        <title>Genome assembly of Hibiscus sabdariffa L. provides insights into metabolisms of medicinal natural products.</title>
        <authorList>
            <person name="Kim T."/>
        </authorList>
    </citation>
    <scope>NUCLEOTIDE SEQUENCE [LARGE SCALE GENOMIC DNA]</scope>
    <source>
        <strain evidence="11">TK-2024</strain>
        <tissue evidence="11">Old leaves</tissue>
    </source>
</reference>
<comment type="similarity">
    <text evidence="2">Belongs to the oxygen-dependent FAD-linked oxidoreductase family.</text>
</comment>
<protein>
    <recommendedName>
        <fullName evidence="10">FAD-binding PCMH-type domain-containing protein</fullName>
    </recommendedName>
</protein>
<evidence type="ECO:0000259" key="10">
    <source>
        <dbReference type="PROSITE" id="PS51387"/>
    </source>
</evidence>
<comment type="caution">
    <text evidence="11">The sequence shown here is derived from an EMBL/GenBank/DDBJ whole genome shotgun (WGS) entry which is preliminary data.</text>
</comment>
<dbReference type="Gene3D" id="3.40.462.20">
    <property type="match status" value="1"/>
</dbReference>